<proteinExistence type="inferred from homology"/>
<name>A0A3Q8XDL7_ACIJO</name>
<keyword evidence="4" id="KW-0804">Transcription</keyword>
<dbReference type="InterPro" id="IPR036388">
    <property type="entry name" value="WH-like_DNA-bd_sf"/>
</dbReference>
<dbReference type="InterPro" id="IPR058163">
    <property type="entry name" value="LysR-type_TF_proteobact-type"/>
</dbReference>
<dbReference type="PANTHER" id="PTHR30537">
    <property type="entry name" value="HTH-TYPE TRANSCRIPTIONAL REGULATOR"/>
    <property type="match status" value="1"/>
</dbReference>
<dbReference type="GO" id="GO:0043565">
    <property type="term" value="F:sequence-specific DNA binding"/>
    <property type="evidence" value="ECO:0007669"/>
    <property type="project" value="TreeGrafter"/>
</dbReference>
<feature type="domain" description="HTH lysR-type" evidence="5">
    <location>
        <begin position="7"/>
        <end position="64"/>
    </location>
</feature>
<sequence>MKRRTLPPLNALKAFEAVARNKSFSLAAEELCVTHSAISHQIRQLEEWLDKKLFIRNSSTISLTADAEELSRVCTHLFNRLEQCIFELTNKTSEVEVVIGASHSFMANWLIPRLEKLEVIYPNIHIKLMTCNDLKLLEKEKVDIFINSISEHDLLPNFLNKYLLFPDNMGPICNREINPLHTKNDLLNYPLLHTHSNKSAWHTWFNQSKINFSPKPNDRYFDRLNLMIEATVSGLGIAIAPQILVEKEILNGRVIAPFGFIYCDYNFYAMVRKNNENPDVMNIIHWLITEEKRESEI</sequence>
<dbReference type="SUPFAM" id="SSF46785">
    <property type="entry name" value="Winged helix' DNA-binding domain"/>
    <property type="match status" value="1"/>
</dbReference>
<dbReference type="SUPFAM" id="SSF53850">
    <property type="entry name" value="Periplasmic binding protein-like II"/>
    <property type="match status" value="1"/>
</dbReference>
<protein>
    <recommendedName>
        <fullName evidence="5">HTH lysR-type domain-containing protein</fullName>
    </recommendedName>
</protein>
<dbReference type="AlphaFoldDB" id="A0A3Q8XDL7"/>
<dbReference type="Pfam" id="PF03466">
    <property type="entry name" value="LysR_substrate"/>
    <property type="match status" value="1"/>
</dbReference>
<dbReference type="GO" id="GO:0006351">
    <property type="term" value="P:DNA-templated transcription"/>
    <property type="evidence" value="ECO:0007669"/>
    <property type="project" value="TreeGrafter"/>
</dbReference>
<dbReference type="Pfam" id="PF00126">
    <property type="entry name" value="HTH_1"/>
    <property type="match status" value="1"/>
</dbReference>
<dbReference type="Proteomes" id="UP000276980">
    <property type="component" value="Chromosome"/>
</dbReference>
<dbReference type="PRINTS" id="PR00039">
    <property type="entry name" value="HTHLYSR"/>
</dbReference>
<evidence type="ECO:0000259" key="5">
    <source>
        <dbReference type="PROSITE" id="PS50931"/>
    </source>
</evidence>
<dbReference type="PROSITE" id="PS50931">
    <property type="entry name" value="HTH_LYSR"/>
    <property type="match status" value="1"/>
</dbReference>
<comment type="similarity">
    <text evidence="1">Belongs to the LysR transcriptional regulatory family.</text>
</comment>
<gene>
    <name evidence="6" type="ORF">CFH90_07020</name>
</gene>
<evidence type="ECO:0000313" key="7">
    <source>
        <dbReference type="Proteomes" id="UP000276980"/>
    </source>
</evidence>
<keyword evidence="3" id="KW-0238">DNA-binding</keyword>
<dbReference type="GO" id="GO:0003700">
    <property type="term" value="F:DNA-binding transcription factor activity"/>
    <property type="evidence" value="ECO:0007669"/>
    <property type="project" value="InterPro"/>
</dbReference>
<dbReference type="InterPro" id="IPR005119">
    <property type="entry name" value="LysR_subst-bd"/>
</dbReference>
<dbReference type="Gene3D" id="1.10.10.10">
    <property type="entry name" value="Winged helix-like DNA-binding domain superfamily/Winged helix DNA-binding domain"/>
    <property type="match status" value="1"/>
</dbReference>
<organism evidence="6 7">
    <name type="scientific">Acinetobacter johnsonii</name>
    <dbReference type="NCBI Taxonomy" id="40214"/>
    <lineage>
        <taxon>Bacteria</taxon>
        <taxon>Pseudomonadati</taxon>
        <taxon>Pseudomonadota</taxon>
        <taxon>Gammaproteobacteria</taxon>
        <taxon>Moraxellales</taxon>
        <taxon>Moraxellaceae</taxon>
        <taxon>Acinetobacter</taxon>
    </lineage>
</organism>
<dbReference type="Gene3D" id="3.40.190.10">
    <property type="entry name" value="Periplasmic binding protein-like II"/>
    <property type="match status" value="2"/>
</dbReference>
<dbReference type="EMBL" id="CP022298">
    <property type="protein sequence ID" value="AZN63789.1"/>
    <property type="molecule type" value="Genomic_DNA"/>
</dbReference>
<accession>A0A3Q8XDL7</accession>
<dbReference type="RefSeq" id="WP_126036191.1">
    <property type="nucleotide sequence ID" value="NZ_CP022298.1"/>
</dbReference>
<dbReference type="PANTHER" id="PTHR30537:SF74">
    <property type="entry name" value="HTH-TYPE TRANSCRIPTIONAL REGULATOR TRPI"/>
    <property type="match status" value="1"/>
</dbReference>
<evidence type="ECO:0000256" key="3">
    <source>
        <dbReference type="ARBA" id="ARBA00023125"/>
    </source>
</evidence>
<keyword evidence="2" id="KW-0805">Transcription regulation</keyword>
<reference evidence="6 7" key="1">
    <citation type="submission" date="2017-06" db="EMBL/GenBank/DDBJ databases">
        <title>Complete Genome Sequence of the Carbazole-Degrading Bacterium Acinetobacter johnsonii IC001.</title>
        <authorList>
            <person name="Vejarano F."/>
            <person name="Suzuki-Minakuchi C."/>
            <person name="Ohtsubo Y."/>
            <person name="Tsuda M."/>
            <person name="Okada K."/>
            <person name="Nojiri H."/>
        </authorList>
    </citation>
    <scope>NUCLEOTIDE SEQUENCE [LARGE SCALE GENOMIC DNA]</scope>
    <source>
        <strain evidence="6 7">IC001</strain>
    </source>
</reference>
<evidence type="ECO:0000313" key="6">
    <source>
        <dbReference type="EMBL" id="AZN63789.1"/>
    </source>
</evidence>
<evidence type="ECO:0000256" key="1">
    <source>
        <dbReference type="ARBA" id="ARBA00009437"/>
    </source>
</evidence>
<evidence type="ECO:0000256" key="2">
    <source>
        <dbReference type="ARBA" id="ARBA00023015"/>
    </source>
</evidence>
<dbReference type="InterPro" id="IPR000847">
    <property type="entry name" value="LysR_HTH_N"/>
</dbReference>
<evidence type="ECO:0000256" key="4">
    <source>
        <dbReference type="ARBA" id="ARBA00023163"/>
    </source>
</evidence>
<dbReference type="InterPro" id="IPR036390">
    <property type="entry name" value="WH_DNA-bd_sf"/>
</dbReference>